<dbReference type="EMBL" id="JAQQXS010000011">
    <property type="protein sequence ID" value="MDC8786114.1"/>
    <property type="molecule type" value="Genomic_DNA"/>
</dbReference>
<evidence type="ECO:0000313" key="3">
    <source>
        <dbReference type="Proteomes" id="UP001219862"/>
    </source>
</evidence>
<keyword evidence="3" id="KW-1185">Reference proteome</keyword>
<proteinExistence type="predicted"/>
<dbReference type="RefSeq" id="WP_273597231.1">
    <property type="nucleotide sequence ID" value="NZ_JAQQXS010000011.1"/>
</dbReference>
<evidence type="ECO:0000256" key="1">
    <source>
        <dbReference type="SAM" id="SignalP"/>
    </source>
</evidence>
<feature type="chain" id="PRO_5047530913" evidence="1">
    <location>
        <begin position="24"/>
        <end position="151"/>
    </location>
</feature>
<protein>
    <submittedName>
        <fullName evidence="2">Uncharacterized protein</fullName>
    </submittedName>
</protein>
<organism evidence="2 3">
    <name type="scientific">Roseateles koreensis</name>
    <dbReference type="NCBI Taxonomy" id="2987526"/>
    <lineage>
        <taxon>Bacteria</taxon>
        <taxon>Pseudomonadati</taxon>
        <taxon>Pseudomonadota</taxon>
        <taxon>Betaproteobacteria</taxon>
        <taxon>Burkholderiales</taxon>
        <taxon>Sphaerotilaceae</taxon>
        <taxon>Roseateles</taxon>
    </lineage>
</organism>
<gene>
    <name evidence="2" type="ORF">PRZ01_13020</name>
</gene>
<keyword evidence="1" id="KW-0732">Signal</keyword>
<name>A0ABT5KT48_9BURK</name>
<evidence type="ECO:0000313" key="2">
    <source>
        <dbReference type="EMBL" id="MDC8786114.1"/>
    </source>
</evidence>
<accession>A0ABT5KT48</accession>
<comment type="caution">
    <text evidence="2">The sequence shown here is derived from an EMBL/GenBank/DDBJ whole genome shotgun (WGS) entry which is preliminary data.</text>
</comment>
<reference evidence="2 3" key="1">
    <citation type="submission" date="2022-10" db="EMBL/GenBank/DDBJ databases">
        <title>paucibacter sp. hw8 Genome sequencing.</title>
        <authorList>
            <person name="Park S."/>
        </authorList>
    </citation>
    <scope>NUCLEOTIDE SEQUENCE [LARGE SCALE GENOMIC DNA]</scope>
    <source>
        <strain evidence="3">hw8</strain>
    </source>
</reference>
<feature type="signal peptide" evidence="1">
    <location>
        <begin position="1"/>
        <end position="23"/>
    </location>
</feature>
<dbReference type="Proteomes" id="UP001219862">
    <property type="component" value="Unassembled WGS sequence"/>
</dbReference>
<sequence length="151" mass="15727">MKTIKTLALAAGLILGLTPLSHAHDDAYLDTQTAPHGGQLRMAAGSHYELVVVKDSTGAKDKPLVIYVTDHAGTKIPTAGASGSITLLSGKTKVSAALTPDGDNKLTGHAVYASTPDLKAVVKVKLAGQDEQQARFTPLATQATSHEDHKH</sequence>